<organism evidence="6 7">
    <name type="scientific">Pseudomonas nitroreducens</name>
    <dbReference type="NCBI Taxonomy" id="46680"/>
    <lineage>
        <taxon>Bacteria</taxon>
        <taxon>Pseudomonadati</taxon>
        <taxon>Pseudomonadota</taxon>
        <taxon>Gammaproteobacteria</taxon>
        <taxon>Pseudomonadales</taxon>
        <taxon>Pseudomonadaceae</taxon>
        <taxon>Pseudomonas</taxon>
    </lineage>
</organism>
<comment type="caution">
    <text evidence="6">The sequence shown here is derived from an EMBL/GenBank/DDBJ whole genome shotgun (WGS) entry which is preliminary data.</text>
</comment>
<dbReference type="InterPro" id="IPR036388">
    <property type="entry name" value="WH-like_DNA-bd_sf"/>
</dbReference>
<dbReference type="FunFam" id="1.10.10.10:FF:000001">
    <property type="entry name" value="LysR family transcriptional regulator"/>
    <property type="match status" value="1"/>
</dbReference>
<dbReference type="InterPro" id="IPR005119">
    <property type="entry name" value="LysR_subst-bd"/>
</dbReference>
<dbReference type="CDD" id="cd08442">
    <property type="entry name" value="PBP2_YofA_SoxR_like"/>
    <property type="match status" value="1"/>
</dbReference>
<dbReference type="PANTHER" id="PTHR30126:SF40">
    <property type="entry name" value="HTH-TYPE TRANSCRIPTIONAL REGULATOR GLTR"/>
    <property type="match status" value="1"/>
</dbReference>
<evidence type="ECO:0000259" key="5">
    <source>
        <dbReference type="PROSITE" id="PS50931"/>
    </source>
</evidence>
<dbReference type="Gene3D" id="3.40.190.290">
    <property type="match status" value="1"/>
</dbReference>
<evidence type="ECO:0000313" key="6">
    <source>
        <dbReference type="EMBL" id="OWP51198.1"/>
    </source>
</evidence>
<dbReference type="Pfam" id="PF03466">
    <property type="entry name" value="LysR_substrate"/>
    <property type="match status" value="1"/>
</dbReference>
<dbReference type="NCBIfam" id="NF047711">
    <property type="entry name" value="PutUtilRegPtrR"/>
    <property type="match status" value="1"/>
</dbReference>
<keyword evidence="4" id="KW-0804">Transcription</keyword>
<reference evidence="6 7" key="1">
    <citation type="submission" date="2017-06" db="EMBL/GenBank/DDBJ databases">
        <title>Draft genome of Pseudomonas nitroreducens DF05.</title>
        <authorList>
            <person name="Iyer R."/>
        </authorList>
    </citation>
    <scope>NUCLEOTIDE SEQUENCE [LARGE SCALE GENOMIC DNA]</scope>
    <source>
        <strain evidence="6 7">DF05</strain>
    </source>
</reference>
<dbReference type="RefSeq" id="WP_088417363.1">
    <property type="nucleotide sequence ID" value="NZ_NJBA01000003.1"/>
</dbReference>
<evidence type="ECO:0000313" key="7">
    <source>
        <dbReference type="Proteomes" id="UP000198145"/>
    </source>
</evidence>
<dbReference type="SUPFAM" id="SSF46785">
    <property type="entry name" value="Winged helix' DNA-binding domain"/>
    <property type="match status" value="1"/>
</dbReference>
<dbReference type="AlphaFoldDB" id="A0A246FA28"/>
<dbReference type="Gene3D" id="1.10.10.10">
    <property type="entry name" value="Winged helix-like DNA-binding domain superfamily/Winged helix DNA-binding domain"/>
    <property type="match status" value="1"/>
</dbReference>
<keyword evidence="2" id="KW-0805">Transcription regulation</keyword>
<accession>A0A246FA28</accession>
<dbReference type="EMBL" id="NJBA01000003">
    <property type="protein sequence ID" value="OWP51198.1"/>
    <property type="molecule type" value="Genomic_DNA"/>
</dbReference>
<dbReference type="STRING" id="46680.GCA_000807755_00160"/>
<keyword evidence="3" id="KW-0238">DNA-binding</keyword>
<feature type="domain" description="HTH lysR-type" evidence="5">
    <location>
        <begin position="1"/>
        <end position="58"/>
    </location>
</feature>
<proteinExistence type="inferred from homology"/>
<dbReference type="SUPFAM" id="SSF53850">
    <property type="entry name" value="Periplasmic binding protein-like II"/>
    <property type="match status" value="1"/>
</dbReference>
<evidence type="ECO:0000256" key="1">
    <source>
        <dbReference type="ARBA" id="ARBA00009437"/>
    </source>
</evidence>
<dbReference type="InterPro" id="IPR036390">
    <property type="entry name" value="WH_DNA-bd_sf"/>
</dbReference>
<dbReference type="GO" id="GO:0003700">
    <property type="term" value="F:DNA-binding transcription factor activity"/>
    <property type="evidence" value="ECO:0007669"/>
    <property type="project" value="InterPro"/>
</dbReference>
<dbReference type="GO" id="GO:0000976">
    <property type="term" value="F:transcription cis-regulatory region binding"/>
    <property type="evidence" value="ECO:0007669"/>
    <property type="project" value="TreeGrafter"/>
</dbReference>
<evidence type="ECO:0000256" key="2">
    <source>
        <dbReference type="ARBA" id="ARBA00023015"/>
    </source>
</evidence>
<protein>
    <submittedName>
        <fullName evidence="6">LysR family transcriptional regulator</fullName>
    </submittedName>
</protein>
<dbReference type="InterPro" id="IPR000847">
    <property type="entry name" value="LysR_HTH_N"/>
</dbReference>
<name>A0A246FA28_PSENT</name>
<dbReference type="PANTHER" id="PTHR30126">
    <property type="entry name" value="HTH-TYPE TRANSCRIPTIONAL REGULATOR"/>
    <property type="match status" value="1"/>
</dbReference>
<dbReference type="Pfam" id="PF00126">
    <property type="entry name" value="HTH_1"/>
    <property type="match status" value="1"/>
</dbReference>
<comment type="similarity">
    <text evidence="1">Belongs to the LysR transcriptional regulatory family.</text>
</comment>
<evidence type="ECO:0000256" key="3">
    <source>
        <dbReference type="ARBA" id="ARBA00023125"/>
    </source>
</evidence>
<sequence length="292" mass="31931">MDLTQLEIVRAVATEGSITAAAARLHRVPSNLTTRIKQLEAELGTELFIREKLRLRLSPTGRSFLDYAERILDLVEEARQVAVGAEPHGGFSLGSMESTAAVRIPEMLARYHQQCPKVQLDLSTGPSGEMIDGVLSGRFIAAFADGPANHPQLDGQPVYREELVLMSARSHLPVRDARDVAGETVFAFRDTCSYRKRLEGWFAEHRVVPGKIVEMESYHGMLACIAAGGGVAIIPRAMFESLAGGRNVAIHRLAPHHADATTWLFWRRGTDTPALRAFIGLLDSPAVEAEVA</sequence>
<dbReference type="eggNOG" id="COG0583">
    <property type="taxonomic scope" value="Bacteria"/>
</dbReference>
<evidence type="ECO:0000256" key="4">
    <source>
        <dbReference type="ARBA" id="ARBA00023163"/>
    </source>
</evidence>
<gene>
    <name evidence="6" type="ORF">CEG18_10055</name>
</gene>
<dbReference type="Proteomes" id="UP000198145">
    <property type="component" value="Unassembled WGS sequence"/>
</dbReference>
<dbReference type="PROSITE" id="PS50931">
    <property type="entry name" value="HTH_LYSR"/>
    <property type="match status" value="1"/>
</dbReference>